<keyword evidence="3" id="KW-1185">Reference proteome</keyword>
<dbReference type="AlphaFoldDB" id="A0A8D5FGX9"/>
<name>A0A8D5FGX9_9BACT</name>
<sequence length="129" mass="13709">MDDGGKKVQVPLEPLRCIVILPAGTTVGKNDTVTFNNARDLERGAKLATEIIARELSDNPQVRVLTANQVSNLVSEISGGISGTVAALGKKINCDAVLTTTVARFKQREGGSMPPNPRLLSDSTWFSGM</sequence>
<evidence type="ECO:0000256" key="1">
    <source>
        <dbReference type="SAM" id="MobiDB-lite"/>
    </source>
</evidence>
<reference evidence="2" key="1">
    <citation type="submission" date="2020-09" db="EMBL/GenBank/DDBJ databases">
        <title>Desulfogranum mesoprofundum gen. nov., sp. nov., a novel mesophilic, sulfate-reducing chemolithoautotroph isolated from a deep-sea hydrothermal vent chimney in the Suiyo Seamount.</title>
        <authorList>
            <person name="Hashimoto Y."/>
            <person name="Nakagawa S."/>
        </authorList>
    </citation>
    <scope>NUCLEOTIDE SEQUENCE</scope>
    <source>
        <strain evidence="2">KT2</strain>
    </source>
</reference>
<organism evidence="2 3">
    <name type="scientific">Desulfomarina profundi</name>
    <dbReference type="NCBI Taxonomy" id="2772557"/>
    <lineage>
        <taxon>Bacteria</taxon>
        <taxon>Pseudomonadati</taxon>
        <taxon>Thermodesulfobacteriota</taxon>
        <taxon>Desulfobulbia</taxon>
        <taxon>Desulfobulbales</taxon>
        <taxon>Desulfobulbaceae</taxon>
        <taxon>Desulfomarina</taxon>
    </lineage>
</organism>
<dbReference type="KEGG" id="dbk:DGMP_18310"/>
<evidence type="ECO:0000313" key="2">
    <source>
        <dbReference type="EMBL" id="BCL61138.1"/>
    </source>
</evidence>
<accession>A0A8D5FGX9</accession>
<evidence type="ECO:0000313" key="3">
    <source>
        <dbReference type="Proteomes" id="UP000826725"/>
    </source>
</evidence>
<gene>
    <name evidence="2" type="ORF">DGMP_18310</name>
</gene>
<dbReference type="EMBL" id="AP024086">
    <property type="protein sequence ID" value="BCL61138.1"/>
    <property type="molecule type" value="Genomic_DNA"/>
</dbReference>
<dbReference type="Proteomes" id="UP000826725">
    <property type="component" value="Chromosome"/>
</dbReference>
<feature type="region of interest" description="Disordered" evidence="1">
    <location>
        <begin position="108"/>
        <end position="129"/>
    </location>
</feature>
<proteinExistence type="predicted"/>
<protein>
    <submittedName>
        <fullName evidence="2">Uncharacterized protein</fullName>
    </submittedName>
</protein>